<dbReference type="PROSITE" id="PS50297">
    <property type="entry name" value="ANK_REP_REGION"/>
    <property type="match status" value="3"/>
</dbReference>
<accession>A0A8K0SCS3</accession>
<evidence type="ECO:0000313" key="5">
    <source>
        <dbReference type="EMBL" id="KAH7304528.1"/>
    </source>
</evidence>
<dbReference type="Pfam" id="PF24883">
    <property type="entry name" value="NPHP3_N"/>
    <property type="match status" value="1"/>
</dbReference>
<dbReference type="GO" id="GO:0009116">
    <property type="term" value="P:nucleoside metabolic process"/>
    <property type="evidence" value="ECO:0007669"/>
    <property type="project" value="InterPro"/>
</dbReference>
<dbReference type="InterPro" id="IPR035994">
    <property type="entry name" value="Nucleoside_phosphorylase_sf"/>
</dbReference>
<dbReference type="Pfam" id="PF01048">
    <property type="entry name" value="PNP_UDP_1"/>
    <property type="match status" value="1"/>
</dbReference>
<keyword evidence="6" id="KW-1185">Reference proteome</keyword>
<dbReference type="AlphaFoldDB" id="A0A8K0SCS3"/>
<keyword evidence="2" id="KW-0040">ANK repeat</keyword>
<dbReference type="InterPro" id="IPR000845">
    <property type="entry name" value="Nucleoside_phosphorylase_d"/>
</dbReference>
<dbReference type="Pfam" id="PF00023">
    <property type="entry name" value="Ank"/>
    <property type="match status" value="2"/>
</dbReference>
<feature type="repeat" description="ANK" evidence="2">
    <location>
        <begin position="605"/>
        <end position="637"/>
    </location>
</feature>
<evidence type="ECO:0000256" key="1">
    <source>
        <dbReference type="ARBA" id="ARBA00022737"/>
    </source>
</evidence>
<evidence type="ECO:0008006" key="7">
    <source>
        <dbReference type="Google" id="ProtNLM"/>
    </source>
</evidence>
<feature type="repeat" description="ANK" evidence="2">
    <location>
        <begin position="572"/>
        <end position="604"/>
    </location>
</feature>
<dbReference type="GO" id="GO:0003824">
    <property type="term" value="F:catalytic activity"/>
    <property type="evidence" value="ECO:0007669"/>
    <property type="project" value="InterPro"/>
</dbReference>
<dbReference type="Proteomes" id="UP000813444">
    <property type="component" value="Unassembled WGS sequence"/>
</dbReference>
<dbReference type="SUPFAM" id="SSF48403">
    <property type="entry name" value="Ankyrin repeat"/>
    <property type="match status" value="1"/>
</dbReference>
<dbReference type="SUPFAM" id="SSF53167">
    <property type="entry name" value="Purine and uridine phosphorylases"/>
    <property type="match status" value="1"/>
</dbReference>
<gene>
    <name evidence="5" type="ORF">B0I35DRAFT_454657</name>
</gene>
<dbReference type="InterPro" id="IPR036770">
    <property type="entry name" value="Ankyrin_rpt-contain_sf"/>
</dbReference>
<organism evidence="5 6">
    <name type="scientific">Stachybotrys elegans</name>
    <dbReference type="NCBI Taxonomy" id="80388"/>
    <lineage>
        <taxon>Eukaryota</taxon>
        <taxon>Fungi</taxon>
        <taxon>Dikarya</taxon>
        <taxon>Ascomycota</taxon>
        <taxon>Pezizomycotina</taxon>
        <taxon>Sordariomycetes</taxon>
        <taxon>Hypocreomycetidae</taxon>
        <taxon>Hypocreales</taxon>
        <taxon>Stachybotryaceae</taxon>
        <taxon>Stachybotrys</taxon>
    </lineage>
</organism>
<feature type="domain" description="Nephrocystin 3-like N-terminal" evidence="4">
    <location>
        <begin position="239"/>
        <end position="342"/>
    </location>
</feature>
<name>A0A8K0SCS3_9HYPO</name>
<reference evidence="5" key="1">
    <citation type="journal article" date="2021" name="Nat. Commun.">
        <title>Genetic determinants of endophytism in the Arabidopsis root mycobiome.</title>
        <authorList>
            <person name="Mesny F."/>
            <person name="Miyauchi S."/>
            <person name="Thiergart T."/>
            <person name="Pickel B."/>
            <person name="Atanasova L."/>
            <person name="Karlsson M."/>
            <person name="Huettel B."/>
            <person name="Barry K.W."/>
            <person name="Haridas S."/>
            <person name="Chen C."/>
            <person name="Bauer D."/>
            <person name="Andreopoulos W."/>
            <person name="Pangilinan J."/>
            <person name="LaButti K."/>
            <person name="Riley R."/>
            <person name="Lipzen A."/>
            <person name="Clum A."/>
            <person name="Drula E."/>
            <person name="Henrissat B."/>
            <person name="Kohler A."/>
            <person name="Grigoriev I.V."/>
            <person name="Martin F.M."/>
            <person name="Hacquard S."/>
        </authorList>
    </citation>
    <scope>NUCLEOTIDE SEQUENCE</scope>
    <source>
        <strain evidence="5">MPI-CAGE-CH-0235</strain>
    </source>
</reference>
<dbReference type="EMBL" id="JAGPNK010000022">
    <property type="protein sequence ID" value="KAH7304528.1"/>
    <property type="molecule type" value="Genomic_DNA"/>
</dbReference>
<dbReference type="OrthoDB" id="20872at2759"/>
<protein>
    <recommendedName>
        <fullName evidence="7">NACHT domain-containing protein</fullName>
    </recommendedName>
</protein>
<evidence type="ECO:0000313" key="6">
    <source>
        <dbReference type="Proteomes" id="UP000813444"/>
    </source>
</evidence>
<dbReference type="Pfam" id="PF13637">
    <property type="entry name" value="Ank_4"/>
    <property type="match status" value="1"/>
</dbReference>
<dbReference type="PANTHER" id="PTHR46082:SF11">
    <property type="entry name" value="AAA+ ATPASE DOMAIN-CONTAINING PROTEIN-RELATED"/>
    <property type="match status" value="1"/>
</dbReference>
<comment type="caution">
    <text evidence="5">The sequence shown here is derived from an EMBL/GenBank/DDBJ whole genome shotgun (WGS) entry which is preliminary data.</text>
</comment>
<dbReference type="PANTHER" id="PTHR46082">
    <property type="entry name" value="ATP/GTP-BINDING PROTEIN-RELATED"/>
    <property type="match status" value="1"/>
</dbReference>
<dbReference type="InterPro" id="IPR002110">
    <property type="entry name" value="Ankyrin_rpt"/>
</dbReference>
<evidence type="ECO:0000256" key="2">
    <source>
        <dbReference type="PROSITE-ProRule" id="PRU00023"/>
    </source>
</evidence>
<dbReference type="InterPro" id="IPR053137">
    <property type="entry name" value="NLR-like"/>
</dbReference>
<dbReference type="PROSITE" id="PS50088">
    <property type="entry name" value="ANK_REPEAT"/>
    <property type="match status" value="3"/>
</dbReference>
<dbReference type="Gene3D" id="1.25.40.20">
    <property type="entry name" value="Ankyrin repeat-containing domain"/>
    <property type="match status" value="1"/>
</dbReference>
<evidence type="ECO:0000259" key="4">
    <source>
        <dbReference type="Pfam" id="PF24883"/>
    </source>
</evidence>
<dbReference type="Gene3D" id="3.40.50.1580">
    <property type="entry name" value="Nucleoside phosphorylase domain"/>
    <property type="match status" value="1"/>
</dbReference>
<evidence type="ECO:0000259" key="3">
    <source>
        <dbReference type="Pfam" id="PF01048"/>
    </source>
</evidence>
<keyword evidence="1" id="KW-0677">Repeat</keyword>
<dbReference type="PRINTS" id="PR01415">
    <property type="entry name" value="ANKYRIN"/>
</dbReference>
<feature type="repeat" description="ANK" evidence="2">
    <location>
        <begin position="638"/>
        <end position="670"/>
    </location>
</feature>
<dbReference type="InterPro" id="IPR056884">
    <property type="entry name" value="NPHP3-like_N"/>
</dbReference>
<sequence length="923" mass="103044">MSFDGKHFFFVVQSTVDLRRRRDPQTSYQNPPFSHDGFSGRFYPGKVKTNSILGESGIPNHISQIVAKDASIFARPGPEEDVLYDANYDHPPQDNSSGVCQHCDASRLLQRPLRATQNPKVHYGLVASGNQVMRHGRTRDKLAEEHGILCFEMEAASLMDITQCLIICGICDYADSHKSKRWQGYAAAAAAAAYAKEILSLTLNITKPVSTVSITDDSVAAILDALLLTRPELMIDLTSNVLLYYFCSNCDKNRNSALTIMRGILYQWISQNPKLVIYIRSYFEGVEITKYTITSFICLWGLFLVLLRHWAAPRVFLVLDGLDECEEESLQHLLDVLGDYLLDPDQKRIKSLKMGLRQFRRIRLDDSDIGQDVVKYISAKVAELASEQILPLERLEQIHKTLLASADGTFLWVGFVANELKGKRWLKAREILCGIPKGLGGIYCRLLEQVEEKEKLVSILQWVLALAVGIEVMDTLLLSEIEDNVVNLSDISTASLHNTLLTYASLYWPEHFRHARFFQHDSAEKAGGAPPSFSLLHLAAYFGNLAWAKMLLQQGASDGISLRRNVSKKDSYGRTPLFWAATRGHRDVVELLLDHGANINCKDRGKMTALHIAVTGGHKDVVTLLLDRSARLEDKAYYGDTPLMRAIQAHSKDLVQLLLERGARVDELPRPTGGTLLKGPKEPLHASLGRWEVLQDLVKNNETARLRQWAQSWIKFGKSLIETKNAKSLEAMTGLSVRVFQVVSSADLEALLVIGVLVGSGVMLLSAQSLWRDGVEISGRTFSQFASLAYQQGAEESLHYGVRQFLVDFDECLSGDRKAESVARVVVLFSTHLAVLESQDPWPMQYFSSVIREYFEGHIGGCYEEALFNAANEACASELNSISSRHDSKRLSLVFAALFQIAESSRDRDSVDGAEGMLAKILK</sequence>
<proteinExistence type="predicted"/>
<feature type="domain" description="Nucleoside phosphorylase" evidence="3">
    <location>
        <begin position="104"/>
        <end position="199"/>
    </location>
</feature>
<dbReference type="SMART" id="SM00248">
    <property type="entry name" value="ANK"/>
    <property type="match status" value="4"/>
</dbReference>